<evidence type="ECO:0000256" key="1">
    <source>
        <dbReference type="SAM" id="MobiDB-lite"/>
    </source>
</evidence>
<dbReference type="AlphaFoldDB" id="A0AAD4Q8L8"/>
<name>A0AAD4Q8L8_9AGAM</name>
<gene>
    <name evidence="2" type="ORF">EDB92DRAFT_1856879</name>
</gene>
<dbReference type="EMBL" id="JAKELL010000021">
    <property type="protein sequence ID" value="KAH8992673.1"/>
    <property type="molecule type" value="Genomic_DNA"/>
</dbReference>
<proteinExistence type="predicted"/>
<sequence length="159" mass="17267">MRTPTCGCFMKRREVISRFYNASSVVGQTAQHPHRGATRPATTLERVCVESIFGTPRENHDHPHIDDDDAAAGDPGDAAPTATLTCLLRVMKHVRPKMTMVMTATTRTIGLSFNPCMRPDGGDATPIGTMSMTWMTPARLHSSAPPTQVTHQVCPVLVA</sequence>
<reference evidence="2" key="1">
    <citation type="submission" date="2022-01" db="EMBL/GenBank/DDBJ databases">
        <title>Comparative genomics reveals a dynamic genome evolution in the ectomycorrhizal milk-cap (Lactarius) mushrooms.</title>
        <authorList>
            <consortium name="DOE Joint Genome Institute"/>
            <person name="Lebreton A."/>
            <person name="Tang N."/>
            <person name="Kuo A."/>
            <person name="LaButti K."/>
            <person name="Drula E."/>
            <person name="Barry K."/>
            <person name="Clum A."/>
            <person name="Lipzen A."/>
            <person name="Mousain D."/>
            <person name="Ng V."/>
            <person name="Wang R."/>
            <person name="Wang X."/>
            <person name="Dai Y."/>
            <person name="Henrissat B."/>
            <person name="Grigoriev I.V."/>
            <person name="Guerin-Laguette A."/>
            <person name="Yu F."/>
            <person name="Martin F.M."/>
        </authorList>
    </citation>
    <scope>NUCLEOTIDE SEQUENCE</scope>
    <source>
        <strain evidence="2">QP</strain>
    </source>
</reference>
<dbReference type="Proteomes" id="UP001201163">
    <property type="component" value="Unassembled WGS sequence"/>
</dbReference>
<protein>
    <submittedName>
        <fullName evidence="2">Uncharacterized protein</fullName>
    </submittedName>
</protein>
<evidence type="ECO:0000313" key="2">
    <source>
        <dbReference type="EMBL" id="KAH8992673.1"/>
    </source>
</evidence>
<evidence type="ECO:0000313" key="3">
    <source>
        <dbReference type="Proteomes" id="UP001201163"/>
    </source>
</evidence>
<comment type="caution">
    <text evidence="2">The sequence shown here is derived from an EMBL/GenBank/DDBJ whole genome shotgun (WGS) entry which is preliminary data.</text>
</comment>
<accession>A0AAD4Q8L8</accession>
<keyword evidence="3" id="KW-1185">Reference proteome</keyword>
<organism evidence="2 3">
    <name type="scientific">Lactarius akahatsu</name>
    <dbReference type="NCBI Taxonomy" id="416441"/>
    <lineage>
        <taxon>Eukaryota</taxon>
        <taxon>Fungi</taxon>
        <taxon>Dikarya</taxon>
        <taxon>Basidiomycota</taxon>
        <taxon>Agaricomycotina</taxon>
        <taxon>Agaricomycetes</taxon>
        <taxon>Russulales</taxon>
        <taxon>Russulaceae</taxon>
        <taxon>Lactarius</taxon>
    </lineage>
</organism>
<feature type="region of interest" description="Disordered" evidence="1">
    <location>
        <begin position="55"/>
        <end position="76"/>
    </location>
</feature>